<name>A0ABT9G873_LEPDI</name>
<dbReference type="InterPro" id="IPR050789">
    <property type="entry name" value="Diverse_Enzym_Activities"/>
</dbReference>
<dbReference type="InterPro" id="IPR001466">
    <property type="entry name" value="Beta-lactam-related"/>
</dbReference>
<proteinExistence type="predicted"/>
<evidence type="ECO:0000313" key="4">
    <source>
        <dbReference type="EMBL" id="MDP4302665.1"/>
    </source>
</evidence>
<keyword evidence="5" id="KW-1185">Reference proteome</keyword>
<gene>
    <name evidence="4" type="ORF">Q8X39_18665</name>
</gene>
<dbReference type="PANTHER" id="PTHR43283:SF11">
    <property type="entry name" value="BETA-LACTAMASE-RELATED DOMAIN-CONTAINING PROTEIN"/>
    <property type="match status" value="1"/>
</dbReference>
<dbReference type="EC" id="3.1.1.103" evidence="4"/>
<dbReference type="Pfam" id="PF00144">
    <property type="entry name" value="Beta-lactamase"/>
    <property type="match status" value="1"/>
</dbReference>
<accession>A0ABT9G873</accession>
<evidence type="ECO:0000256" key="1">
    <source>
        <dbReference type="ARBA" id="ARBA00022801"/>
    </source>
</evidence>
<evidence type="ECO:0000313" key="5">
    <source>
        <dbReference type="Proteomes" id="UP001235760"/>
    </source>
</evidence>
<reference evidence="4 5" key="1">
    <citation type="submission" date="2023-08" db="EMBL/GenBank/DDBJ databases">
        <authorList>
            <person name="Roldan D.M."/>
            <person name="Menes R.J."/>
        </authorList>
    </citation>
    <scope>NUCLEOTIDE SEQUENCE [LARGE SCALE GENOMIC DNA]</scope>
    <source>
        <strain evidence="4 5">CCM 2812</strain>
    </source>
</reference>
<dbReference type="SUPFAM" id="SSF56601">
    <property type="entry name" value="beta-lactamase/transpeptidase-like"/>
    <property type="match status" value="1"/>
</dbReference>
<feature type="signal peptide" evidence="2">
    <location>
        <begin position="1"/>
        <end position="20"/>
    </location>
</feature>
<dbReference type="InterPro" id="IPR012338">
    <property type="entry name" value="Beta-lactam/transpept-like"/>
</dbReference>
<evidence type="ECO:0000259" key="3">
    <source>
        <dbReference type="Pfam" id="PF00144"/>
    </source>
</evidence>
<dbReference type="Gene3D" id="3.40.710.10">
    <property type="entry name" value="DD-peptidase/beta-lactamase superfamily"/>
    <property type="match status" value="1"/>
</dbReference>
<sequence length="611" mass="65953">MLLPKCSRSHIAITPFLVLAALALGACSSTPQRPERIAAGDLWAVEQHLRERMAHAVQQGTAVGVSLALIDDQQVVWSHCAGWADREQQRPATADTVYRMGSISKLFTVMAALQQVQDGRLDLDAPIERVLPDFAVRTRFAPSPITARLLMTHHAGLPRDQLAGMWGQRVADFRSVTAALAEAELEYPPGQLLSYSNVGMTVLGHAVERAAGESFEALLQRRLLDPLGMRTASFSQALPVTPLSAAAYDRERRRHEPALRDTPAGGLNASVNDMARFVSLIFAQGRMADGHTLLAPALVAESLRVQNAAVPLDLGFGVGLGWMLAAPQPDPIVGGGPVAHHNGATAYHRTALYLLPEQRLGVVVASNSGQAGPLVSDLARTALALALEARTGQRGKAPPSPWQADPEPYTAAELEALVGSWATVWGLAEIRRDGERLEALLGPERFRLRRGTQGWLRAELLLLGGWLPVSDDTLRAVSLQARRVAGRHVLVASMGGQEMLVAERLPFSPDALTQRLAATVTSRWRPVTAEGEFVMLERIELGQRAGWPVARPYVTIAGDGAPEWPLRALDEQRAVALGPLADSGPVLRRDAAGDGTGWRFSGYRLRPEPAR</sequence>
<feature type="domain" description="Beta-lactamase-related" evidence="3">
    <location>
        <begin position="50"/>
        <end position="383"/>
    </location>
</feature>
<keyword evidence="1 4" id="KW-0378">Hydrolase</keyword>
<organism evidence="4 5">
    <name type="scientific">Leptothrix discophora</name>
    <dbReference type="NCBI Taxonomy" id="89"/>
    <lineage>
        <taxon>Bacteria</taxon>
        <taxon>Pseudomonadati</taxon>
        <taxon>Pseudomonadota</taxon>
        <taxon>Betaproteobacteria</taxon>
        <taxon>Burkholderiales</taxon>
        <taxon>Sphaerotilaceae</taxon>
        <taxon>Leptothrix</taxon>
    </lineage>
</organism>
<dbReference type="PANTHER" id="PTHR43283">
    <property type="entry name" value="BETA-LACTAMASE-RELATED"/>
    <property type="match status" value="1"/>
</dbReference>
<dbReference type="Proteomes" id="UP001235760">
    <property type="component" value="Unassembled WGS sequence"/>
</dbReference>
<protein>
    <submittedName>
        <fullName evidence="4">Serine hydrolase domain-containing protein</fullName>
        <ecNumber evidence="4">3.1.1.103</ecNumber>
    </submittedName>
</protein>
<dbReference type="GO" id="GO:0016787">
    <property type="term" value="F:hydrolase activity"/>
    <property type="evidence" value="ECO:0007669"/>
    <property type="project" value="UniProtKB-KW"/>
</dbReference>
<feature type="chain" id="PRO_5045211787" evidence="2">
    <location>
        <begin position="21"/>
        <end position="611"/>
    </location>
</feature>
<keyword evidence="2" id="KW-0732">Signal</keyword>
<dbReference type="RefSeq" id="WP_305751204.1">
    <property type="nucleotide sequence ID" value="NZ_JAUZEE010000013.1"/>
</dbReference>
<dbReference type="PROSITE" id="PS51257">
    <property type="entry name" value="PROKAR_LIPOPROTEIN"/>
    <property type="match status" value="1"/>
</dbReference>
<evidence type="ECO:0000256" key="2">
    <source>
        <dbReference type="SAM" id="SignalP"/>
    </source>
</evidence>
<comment type="caution">
    <text evidence="4">The sequence shown here is derived from an EMBL/GenBank/DDBJ whole genome shotgun (WGS) entry which is preliminary data.</text>
</comment>
<dbReference type="EMBL" id="JAUZEE010000013">
    <property type="protein sequence ID" value="MDP4302665.1"/>
    <property type="molecule type" value="Genomic_DNA"/>
</dbReference>